<dbReference type="GO" id="GO:0005737">
    <property type="term" value="C:cytoplasm"/>
    <property type="evidence" value="ECO:0007669"/>
    <property type="project" value="TreeGrafter"/>
</dbReference>
<dbReference type="PANTHER" id="PTHR21255:SF4">
    <property type="entry name" value="DYNEIN LIGHT CHAIN TCTEX-TYPE"/>
    <property type="match status" value="1"/>
</dbReference>
<dbReference type="AlphaFoldDB" id="A0A8S1P6F5"/>
<evidence type="ECO:0000313" key="1">
    <source>
        <dbReference type="EMBL" id="CAD8076293.1"/>
    </source>
</evidence>
<organism evidence="2 3">
    <name type="scientific">Paramecium primaurelia</name>
    <dbReference type="NCBI Taxonomy" id="5886"/>
    <lineage>
        <taxon>Eukaryota</taxon>
        <taxon>Sar</taxon>
        <taxon>Alveolata</taxon>
        <taxon>Ciliophora</taxon>
        <taxon>Intramacronucleata</taxon>
        <taxon>Oligohymenophorea</taxon>
        <taxon>Peniculida</taxon>
        <taxon>Parameciidae</taxon>
        <taxon>Paramecium</taxon>
    </lineage>
</organism>
<keyword evidence="3" id="KW-1185">Reference proteome</keyword>
<dbReference type="InterPro" id="IPR005334">
    <property type="entry name" value="Tctex-1-like"/>
</dbReference>
<evidence type="ECO:0008006" key="4">
    <source>
        <dbReference type="Google" id="ProtNLM"/>
    </source>
</evidence>
<dbReference type="GO" id="GO:0007018">
    <property type="term" value="P:microtubule-based movement"/>
    <property type="evidence" value="ECO:0007669"/>
    <property type="project" value="TreeGrafter"/>
</dbReference>
<dbReference type="Gene3D" id="3.30.1140.40">
    <property type="entry name" value="Tctex-1"/>
    <property type="match status" value="1"/>
</dbReference>
<proteinExistence type="predicted"/>
<accession>A0A8S1P6F5</accession>
<protein>
    <recommendedName>
        <fullName evidence="4">Dynein light chain</fullName>
    </recommendedName>
</protein>
<dbReference type="GO" id="GO:0005868">
    <property type="term" value="C:cytoplasmic dynein complex"/>
    <property type="evidence" value="ECO:0007669"/>
    <property type="project" value="TreeGrafter"/>
</dbReference>
<dbReference type="PANTHER" id="PTHR21255">
    <property type="entry name" value="T-COMPLEX-ASSOCIATED-TESTIS-EXPRESSED 1/ DYNEIN LIGHT CHAIN"/>
    <property type="match status" value="1"/>
</dbReference>
<dbReference type="Pfam" id="PF03645">
    <property type="entry name" value="Tctex-1"/>
    <property type="match status" value="1"/>
</dbReference>
<evidence type="ECO:0000313" key="2">
    <source>
        <dbReference type="EMBL" id="CAD8098667.1"/>
    </source>
</evidence>
<dbReference type="Proteomes" id="UP000688137">
    <property type="component" value="Unassembled WGS sequence"/>
</dbReference>
<sequence length="122" mass="13399">MADDGGADKGEYIGEEVAKAIDDGINAVFQLKEGENPPATLIYSKEKVISWSNQLLDYTNRNLSKLDKPFKYCVSCIIQQNNDSKFTVALGASFDTNTDGICSAQREINDIVIIISVFAMLI</sequence>
<reference evidence="2" key="1">
    <citation type="submission" date="2021-01" db="EMBL/GenBank/DDBJ databases">
        <authorList>
            <consortium name="Genoscope - CEA"/>
            <person name="William W."/>
        </authorList>
    </citation>
    <scope>NUCLEOTIDE SEQUENCE</scope>
</reference>
<dbReference type="GO" id="GO:0045505">
    <property type="term" value="F:dynein intermediate chain binding"/>
    <property type="evidence" value="ECO:0007669"/>
    <property type="project" value="TreeGrafter"/>
</dbReference>
<gene>
    <name evidence="1" type="ORF">PPRIM_AZ9-3.1.T0560033</name>
    <name evidence="2" type="ORF">PPRIM_AZ9-3.1.T1070155</name>
</gene>
<comment type="caution">
    <text evidence="2">The sequence shown here is derived from an EMBL/GenBank/DDBJ whole genome shotgun (WGS) entry which is preliminary data.</text>
</comment>
<name>A0A8S1P6F5_PARPR</name>
<dbReference type="CDD" id="cd21455">
    <property type="entry name" value="DLC-like_DYNLT1_DYNLT3"/>
    <property type="match status" value="1"/>
</dbReference>
<dbReference type="EMBL" id="CAJJDM010000110">
    <property type="protein sequence ID" value="CAD8098667.1"/>
    <property type="molecule type" value="Genomic_DNA"/>
</dbReference>
<dbReference type="InterPro" id="IPR038586">
    <property type="entry name" value="Tctex-1-like_sf"/>
</dbReference>
<evidence type="ECO:0000313" key="3">
    <source>
        <dbReference type="Proteomes" id="UP000688137"/>
    </source>
</evidence>
<dbReference type="EMBL" id="CAJJDM010000057">
    <property type="protein sequence ID" value="CAD8076293.1"/>
    <property type="molecule type" value="Genomic_DNA"/>
</dbReference>
<dbReference type="OMA" id="NIVTCAV"/>